<sequence>MAHTSFSRRILLLLASALFLPFAPSIFSVLIFFWPLVVSTVLAVLAVVSYGQQSGISAGQEEEAASENSIARLNINVSSAANTQKISDALRVGNQEVTWLEWLHNEDMEKCYTQGHRLDCMQAGWDVDDLDVVRSEASVDSLALSLEEKRRVDTCESVATNENFVEKQVEKAAHAIRFSSTDGACMTARADEKMLITRQTSPESIESRVDPFMLETEASVRHGMVSHMDAKDRNFSEDNGGPICKRYTEERHSKENTKGLVRDLSGDEEHKSSLRFSFFDNVGVSLNSSKA</sequence>
<comment type="caution">
    <text evidence="2">The sequence shown here is derived from an EMBL/GenBank/DDBJ whole genome shotgun (WGS) entry which is preliminary data.</text>
</comment>
<accession>A0A9D4VAI0</accession>
<dbReference type="PANTHER" id="PTHR34125">
    <property type="entry name" value="OS01G0762900 PROTEIN"/>
    <property type="match status" value="1"/>
</dbReference>
<feature type="compositionally biased region" description="Basic and acidic residues" evidence="1">
    <location>
        <begin position="246"/>
        <end position="269"/>
    </location>
</feature>
<organism evidence="2 3">
    <name type="scientific">Adiantum capillus-veneris</name>
    <name type="common">Maidenhair fern</name>
    <dbReference type="NCBI Taxonomy" id="13818"/>
    <lineage>
        <taxon>Eukaryota</taxon>
        <taxon>Viridiplantae</taxon>
        <taxon>Streptophyta</taxon>
        <taxon>Embryophyta</taxon>
        <taxon>Tracheophyta</taxon>
        <taxon>Polypodiopsida</taxon>
        <taxon>Polypodiidae</taxon>
        <taxon>Polypodiales</taxon>
        <taxon>Pteridineae</taxon>
        <taxon>Pteridaceae</taxon>
        <taxon>Vittarioideae</taxon>
        <taxon>Adiantum</taxon>
    </lineage>
</organism>
<evidence type="ECO:0000313" key="2">
    <source>
        <dbReference type="EMBL" id="KAI5082592.1"/>
    </source>
</evidence>
<reference evidence="2" key="1">
    <citation type="submission" date="2021-01" db="EMBL/GenBank/DDBJ databases">
        <title>Adiantum capillus-veneris genome.</title>
        <authorList>
            <person name="Fang Y."/>
            <person name="Liao Q."/>
        </authorList>
    </citation>
    <scope>NUCLEOTIDE SEQUENCE</scope>
    <source>
        <strain evidence="2">H3</strain>
        <tissue evidence="2">Leaf</tissue>
    </source>
</reference>
<keyword evidence="3" id="KW-1185">Reference proteome</keyword>
<dbReference type="OrthoDB" id="1986289at2759"/>
<feature type="region of interest" description="Disordered" evidence="1">
    <location>
        <begin position="231"/>
        <end position="269"/>
    </location>
</feature>
<evidence type="ECO:0000313" key="3">
    <source>
        <dbReference type="Proteomes" id="UP000886520"/>
    </source>
</evidence>
<proteinExistence type="predicted"/>
<gene>
    <name evidence="2" type="ORF">GOP47_0002335</name>
</gene>
<dbReference type="PANTHER" id="PTHR34125:SF7">
    <property type="entry name" value="TRANSMEMBRANE PROTEIN"/>
    <property type="match status" value="1"/>
</dbReference>
<dbReference type="EMBL" id="JABFUD020000003">
    <property type="protein sequence ID" value="KAI5082592.1"/>
    <property type="molecule type" value="Genomic_DNA"/>
</dbReference>
<dbReference type="Proteomes" id="UP000886520">
    <property type="component" value="Chromosome 2"/>
</dbReference>
<protein>
    <submittedName>
        <fullName evidence="2">Uncharacterized protein</fullName>
    </submittedName>
</protein>
<name>A0A9D4VAI0_ADICA</name>
<dbReference type="AlphaFoldDB" id="A0A9D4VAI0"/>
<evidence type="ECO:0000256" key="1">
    <source>
        <dbReference type="SAM" id="MobiDB-lite"/>
    </source>
</evidence>